<feature type="region of interest" description="Disordered" evidence="2">
    <location>
        <begin position="423"/>
        <end position="444"/>
    </location>
</feature>
<comment type="caution">
    <text evidence="3">The sequence shown here is derived from an EMBL/GenBank/DDBJ whole genome shotgun (WGS) entry which is preliminary data.</text>
</comment>
<accession>A0AAV5JMG6</accession>
<organism evidence="3 4">
    <name type="scientific">Rubroshorea leprosula</name>
    <dbReference type="NCBI Taxonomy" id="152421"/>
    <lineage>
        <taxon>Eukaryota</taxon>
        <taxon>Viridiplantae</taxon>
        <taxon>Streptophyta</taxon>
        <taxon>Embryophyta</taxon>
        <taxon>Tracheophyta</taxon>
        <taxon>Spermatophyta</taxon>
        <taxon>Magnoliopsida</taxon>
        <taxon>eudicotyledons</taxon>
        <taxon>Gunneridae</taxon>
        <taxon>Pentapetalae</taxon>
        <taxon>rosids</taxon>
        <taxon>malvids</taxon>
        <taxon>Malvales</taxon>
        <taxon>Dipterocarpaceae</taxon>
        <taxon>Rubroshorea</taxon>
    </lineage>
</organism>
<dbReference type="EMBL" id="BPVZ01000038">
    <property type="protein sequence ID" value="GKV13265.1"/>
    <property type="molecule type" value="Genomic_DNA"/>
</dbReference>
<evidence type="ECO:0000256" key="2">
    <source>
        <dbReference type="SAM" id="MobiDB-lite"/>
    </source>
</evidence>
<dbReference type="Gene3D" id="1.20.58.1070">
    <property type="match status" value="1"/>
</dbReference>
<gene>
    <name evidence="3" type="ORF">SLEP1_g24303</name>
</gene>
<evidence type="ECO:0000313" key="3">
    <source>
        <dbReference type="EMBL" id="GKV13265.1"/>
    </source>
</evidence>
<dbReference type="GO" id="GO:0032797">
    <property type="term" value="C:SMN complex"/>
    <property type="evidence" value="ECO:0007669"/>
    <property type="project" value="TreeGrafter"/>
</dbReference>
<dbReference type="PANTHER" id="PTHR12794:SF0">
    <property type="entry name" value="GEM-ASSOCIATED PROTEIN 2"/>
    <property type="match status" value="1"/>
</dbReference>
<dbReference type="InterPro" id="IPR035426">
    <property type="entry name" value="Gemin2/Brr1"/>
</dbReference>
<proteinExistence type="inferred from homology"/>
<dbReference type="Proteomes" id="UP001054252">
    <property type="component" value="Unassembled WGS sequence"/>
</dbReference>
<feature type="compositionally biased region" description="Basic and acidic residues" evidence="2">
    <location>
        <begin position="423"/>
        <end position="434"/>
    </location>
</feature>
<evidence type="ECO:0000313" key="4">
    <source>
        <dbReference type="Proteomes" id="UP001054252"/>
    </source>
</evidence>
<dbReference type="GO" id="GO:0000387">
    <property type="term" value="P:spliceosomal snRNP assembly"/>
    <property type="evidence" value="ECO:0007669"/>
    <property type="project" value="InterPro"/>
</dbReference>
<sequence length="842" mass="92184">METSPKRKAKCSVLQRDCNVEENQEMGFDSGVGVGAVAVGNLEMVDSLCVKGSVPGSIFGSFTGKVENFGEPLLGADTKQVGFGVSSPKDGQETMQTSPKKKFKSSVLHPDCNVAQNQEVGFESAAFSDVISRSSVGKVENFSEAFHEADTKRMGLGVSSPREMEEIVDISSKMKFKCSVRQPGRSVEENQAISFDSDAGVGLISEGNQEMVGSLYEKTPLPDSFSGSSAGVVVSFGEPLVGADAKRMDFVTVAQKEDLLSGSAEKRKLVVSEFQESANEGNLGLSGKCICDNLSTSLDFGDAKGTVNEKDVEDDNFLEVEKKRILAELEAGTIFGGKTDIKKVTGFANSSKIDEKGSDFQEMNREGKIDGEKILATKGNDASLNRSLKIEVIDDTALIETMPVLKTGNECVKVVGIAGSAKNTEKNGKQEAHGKKAKQARGKPKYVKNVLGASEGHMNPSRFLQVDNGVWKNGNPTKKMYSREEMEALRFVDIVEQRKLWSNIHTGLGAAVMREYHDLTSSKHQKSIHLNFGLSQRFERMKEPPAMIRGEYFGNMDGAMENMEVCETESIDPSDDACTLDYGDEDSLVAVEGECSEDDDSDEDYNSILKPAFLVEGEPDFDSGPPHDGLEYLRRVRWEAAQIPNVKVAKLEKNKIKEEQSIYMPQIPEIASCPEHLLPLKQWEVAFVADFSELCRALSCYLDPTTKTSGKLQQVFLENVIVEKFNNLKTEEVRMSVGDGSVDYPTLSGIQKMDSVARVSMLRKRISLFESMTTLSRSDCLWLFALCAAIDTPLDADTCASLRGLLRKCASLRAGKSEVDDEVVMLNILATISGRFFGQSER</sequence>
<dbReference type="AlphaFoldDB" id="A0AAV5JMG6"/>
<dbReference type="GO" id="GO:0005634">
    <property type="term" value="C:nucleus"/>
    <property type="evidence" value="ECO:0007669"/>
    <property type="project" value="TreeGrafter"/>
</dbReference>
<feature type="compositionally biased region" description="Basic residues" evidence="2">
    <location>
        <begin position="435"/>
        <end position="444"/>
    </location>
</feature>
<protein>
    <submittedName>
        <fullName evidence="3">Uncharacterized protein</fullName>
    </submittedName>
</protein>
<dbReference type="Pfam" id="PF04938">
    <property type="entry name" value="SIP1"/>
    <property type="match status" value="1"/>
</dbReference>
<evidence type="ECO:0000256" key="1">
    <source>
        <dbReference type="ARBA" id="ARBA00025758"/>
    </source>
</evidence>
<keyword evidence="4" id="KW-1185">Reference proteome</keyword>
<comment type="similarity">
    <text evidence="1">Belongs to the gemin-2 family.</text>
</comment>
<reference evidence="3 4" key="1">
    <citation type="journal article" date="2021" name="Commun. Biol.">
        <title>The genome of Shorea leprosula (Dipterocarpaceae) highlights the ecological relevance of drought in aseasonal tropical rainforests.</title>
        <authorList>
            <person name="Ng K.K.S."/>
            <person name="Kobayashi M.J."/>
            <person name="Fawcett J.A."/>
            <person name="Hatakeyama M."/>
            <person name="Paape T."/>
            <person name="Ng C.H."/>
            <person name="Ang C.C."/>
            <person name="Tnah L.H."/>
            <person name="Lee C.T."/>
            <person name="Nishiyama T."/>
            <person name="Sese J."/>
            <person name="O'Brien M.J."/>
            <person name="Copetti D."/>
            <person name="Mohd Noor M.I."/>
            <person name="Ong R.C."/>
            <person name="Putra M."/>
            <person name="Sireger I.Z."/>
            <person name="Indrioko S."/>
            <person name="Kosugi Y."/>
            <person name="Izuno A."/>
            <person name="Isagi Y."/>
            <person name="Lee S.L."/>
            <person name="Shimizu K.K."/>
        </authorList>
    </citation>
    <scope>NUCLEOTIDE SEQUENCE [LARGE SCALE GENOMIC DNA]</scope>
    <source>
        <strain evidence="3">214</strain>
    </source>
</reference>
<dbReference type="PANTHER" id="PTHR12794">
    <property type="entry name" value="GEMIN2"/>
    <property type="match status" value="1"/>
</dbReference>
<name>A0AAV5JMG6_9ROSI</name>